<reference evidence="1" key="2">
    <citation type="journal article" date="2015" name="Data Brief">
        <title>Shoot transcriptome of the giant reed, Arundo donax.</title>
        <authorList>
            <person name="Barrero R.A."/>
            <person name="Guerrero F.D."/>
            <person name="Moolhuijzen P."/>
            <person name="Goolsby J.A."/>
            <person name="Tidwell J."/>
            <person name="Bellgard S.E."/>
            <person name="Bellgard M.I."/>
        </authorList>
    </citation>
    <scope>NUCLEOTIDE SEQUENCE</scope>
    <source>
        <tissue evidence="1">Shoot tissue taken approximately 20 cm above the soil surface</tissue>
    </source>
</reference>
<dbReference type="AlphaFoldDB" id="A0A0A9BS52"/>
<reference evidence="1" key="1">
    <citation type="submission" date="2014-09" db="EMBL/GenBank/DDBJ databases">
        <authorList>
            <person name="Magalhaes I.L.F."/>
            <person name="Oliveira U."/>
            <person name="Santos F.R."/>
            <person name="Vidigal T.H.D.A."/>
            <person name="Brescovit A.D."/>
            <person name="Santos A.J."/>
        </authorList>
    </citation>
    <scope>NUCLEOTIDE SEQUENCE</scope>
    <source>
        <tissue evidence="1">Shoot tissue taken approximately 20 cm above the soil surface</tissue>
    </source>
</reference>
<evidence type="ECO:0000313" key="1">
    <source>
        <dbReference type="EMBL" id="JAD66096.1"/>
    </source>
</evidence>
<sequence>MARCRMNSFSEFTKVLLATWYCGRNFFFVEEVGRGGPYLIFIKRVKFCSKYKAQCRGSR</sequence>
<accession>A0A0A9BS52</accession>
<organism evidence="1">
    <name type="scientific">Arundo donax</name>
    <name type="common">Giant reed</name>
    <name type="synonym">Donax arundinaceus</name>
    <dbReference type="NCBI Taxonomy" id="35708"/>
    <lineage>
        <taxon>Eukaryota</taxon>
        <taxon>Viridiplantae</taxon>
        <taxon>Streptophyta</taxon>
        <taxon>Embryophyta</taxon>
        <taxon>Tracheophyta</taxon>
        <taxon>Spermatophyta</taxon>
        <taxon>Magnoliopsida</taxon>
        <taxon>Liliopsida</taxon>
        <taxon>Poales</taxon>
        <taxon>Poaceae</taxon>
        <taxon>PACMAD clade</taxon>
        <taxon>Arundinoideae</taxon>
        <taxon>Arundineae</taxon>
        <taxon>Arundo</taxon>
    </lineage>
</organism>
<name>A0A0A9BS52_ARUDO</name>
<dbReference type="EMBL" id="GBRH01231799">
    <property type="protein sequence ID" value="JAD66096.1"/>
    <property type="molecule type" value="Transcribed_RNA"/>
</dbReference>
<protein>
    <submittedName>
        <fullName evidence="1">Uncharacterized protein</fullName>
    </submittedName>
</protein>
<proteinExistence type="predicted"/>